<dbReference type="Proteomes" id="UP000008867">
    <property type="component" value="Chromosome 8"/>
</dbReference>
<keyword evidence="3" id="KW-1185">Reference proteome</keyword>
<dbReference type="EMBL" id="FQ311473">
    <property type="protein sequence ID" value="CBQ73631.1"/>
    <property type="molecule type" value="Genomic_DNA"/>
</dbReference>
<dbReference type="VEuPathDB" id="FungiDB:sr14226"/>
<name>E7A2C4_SPORE</name>
<organism evidence="2 3">
    <name type="scientific">Sporisorium reilianum (strain SRZ2)</name>
    <name type="common">Maize head smut fungus</name>
    <dbReference type="NCBI Taxonomy" id="999809"/>
    <lineage>
        <taxon>Eukaryota</taxon>
        <taxon>Fungi</taxon>
        <taxon>Dikarya</taxon>
        <taxon>Basidiomycota</taxon>
        <taxon>Ustilaginomycotina</taxon>
        <taxon>Ustilaginomycetes</taxon>
        <taxon>Ustilaginales</taxon>
        <taxon>Ustilaginaceae</taxon>
        <taxon>Sporisorium</taxon>
    </lineage>
</organism>
<protein>
    <submittedName>
        <fullName evidence="2">Conserved hypothetical Ustilaginaceae-specific protein</fullName>
    </submittedName>
</protein>
<dbReference type="AlphaFoldDB" id="E7A2C4"/>
<evidence type="ECO:0000313" key="3">
    <source>
        <dbReference type="Proteomes" id="UP000008867"/>
    </source>
</evidence>
<dbReference type="eggNOG" id="ENOG502RDSD">
    <property type="taxonomic scope" value="Eukaryota"/>
</dbReference>
<evidence type="ECO:0000313" key="2">
    <source>
        <dbReference type="EMBL" id="CBQ73631.1"/>
    </source>
</evidence>
<keyword evidence="1" id="KW-0732">Signal</keyword>
<accession>E7A2C4</accession>
<dbReference type="OrthoDB" id="2549016at2759"/>
<reference evidence="2 3" key="1">
    <citation type="journal article" date="2010" name="Science">
        <title>Pathogenicity determinants in smut fungi revealed by genome comparison.</title>
        <authorList>
            <person name="Schirawski J."/>
            <person name="Mannhaupt G."/>
            <person name="Muench K."/>
            <person name="Brefort T."/>
            <person name="Schipper K."/>
            <person name="Doehlemann G."/>
            <person name="Di Stasio M."/>
            <person name="Roessel N."/>
            <person name="Mendoza-Mendoza A."/>
            <person name="Pester D."/>
            <person name="Mueller O."/>
            <person name="Winterberg B."/>
            <person name="Meyer E."/>
            <person name="Ghareeb H."/>
            <person name="Wollenberg T."/>
            <person name="Muensterkoetter M."/>
            <person name="Wong P."/>
            <person name="Walter M."/>
            <person name="Stukenbrock E."/>
            <person name="Gueldener U."/>
            <person name="Kahmann R."/>
        </authorList>
    </citation>
    <scope>NUCLEOTIDE SEQUENCE [LARGE SCALE GENOMIC DNA]</scope>
    <source>
        <strain evidence="3">SRZ2</strain>
    </source>
</reference>
<feature type="chain" id="PRO_5003215190" evidence="1">
    <location>
        <begin position="21"/>
        <end position="232"/>
    </location>
</feature>
<feature type="signal peptide" evidence="1">
    <location>
        <begin position="1"/>
        <end position="20"/>
    </location>
</feature>
<sequence length="232" mass="26288">MSPFHLLTLLLLTLLPLTRATPQPPRRMQPAPPPLYHAAPPASVFAVDNTPSGYEQLYRSYLVPLQLYAPRPEHYAPQGSPRGRAALLPNYAAYQHFVREHPAYISPDAGHTVPALVARMTAITDAQHAARRDKQRAFLALFTELGQQAKVEMKNALHPENLTSQHVTPLEELQGKYKLLLDPLERRENVERLTSHLDEEERERFLETVNVLSAESKLLEAAQRYATRFPHV</sequence>
<dbReference type="HOGENOM" id="CLU_1070089_0_0_1"/>
<gene>
    <name evidence="2" type="ORF">sr14226</name>
</gene>
<evidence type="ECO:0000256" key="1">
    <source>
        <dbReference type="SAM" id="SignalP"/>
    </source>
</evidence>
<proteinExistence type="predicted"/>